<keyword evidence="4" id="KW-0325">Glycoprotein</keyword>
<comment type="similarity">
    <text evidence="1">Belongs to the 'GDSL' lipolytic enzyme family.</text>
</comment>
<dbReference type="GO" id="GO:0016788">
    <property type="term" value="F:hydrolase activity, acting on ester bonds"/>
    <property type="evidence" value="ECO:0007669"/>
    <property type="project" value="InterPro"/>
</dbReference>
<sequence length="379" mass="40330">MAASSSAVAVAAAAAAAAAVGVVVMMAAVAAPVAGQEGEQACARRPVVFAFGDSNTDTGGVAAGLGLYFPLPAGRAFFRRATGRLCDGRLVIDHLCERLNMSYLSPYMEALGSDFSNGANFAISGAATEPRNTAFSLHVQVQQFVHFKQRSLQLASRGEAVPVDADGFRNALYLIDIGQNDLSAAFSNGLPYVDVIHQRIPDILYEIKDAILNLYYNGAKNFWVHGTGPLGCLPQKLAVPRADDGDIDSSGCLKTLNACSYEFNSQLSSICGQLSSQLKGSTIVYTDILSIKYELIANHSSYGFEEPLMACCGHGGPPYNYDFKVSCLGPGYRVCEDGNKFVSWDGVHYTDAANAVVADKIVSGEFSTPKLPFSYFCNA</sequence>
<comment type="caution">
    <text evidence="5">The sequence shown here is derived from an EMBL/GenBank/DDBJ whole genome shotgun (WGS) entry which is preliminary data.</text>
</comment>
<dbReference type="InterPro" id="IPR001087">
    <property type="entry name" value="GDSL"/>
</dbReference>
<protein>
    <submittedName>
        <fullName evidence="5">Uncharacterized protein</fullName>
    </submittedName>
</protein>
<dbReference type="PANTHER" id="PTHR22835:SF275">
    <property type="entry name" value="OS01G0331100 PROTEIN"/>
    <property type="match status" value="1"/>
</dbReference>
<name>A0A8J5VLL3_ZIZPA</name>
<evidence type="ECO:0000313" key="5">
    <source>
        <dbReference type="EMBL" id="KAG8052203.1"/>
    </source>
</evidence>
<dbReference type="EMBL" id="JAAALK010000288">
    <property type="protein sequence ID" value="KAG8052203.1"/>
    <property type="molecule type" value="Genomic_DNA"/>
</dbReference>
<dbReference type="AlphaFoldDB" id="A0A8J5VLL3"/>
<dbReference type="OrthoDB" id="655468at2759"/>
<keyword evidence="3" id="KW-0378">Hydrolase</keyword>
<evidence type="ECO:0000256" key="2">
    <source>
        <dbReference type="ARBA" id="ARBA00022729"/>
    </source>
</evidence>
<evidence type="ECO:0000256" key="4">
    <source>
        <dbReference type="ARBA" id="ARBA00023180"/>
    </source>
</evidence>
<evidence type="ECO:0000256" key="1">
    <source>
        <dbReference type="ARBA" id="ARBA00008668"/>
    </source>
</evidence>
<organism evidence="5 6">
    <name type="scientific">Zizania palustris</name>
    <name type="common">Northern wild rice</name>
    <dbReference type="NCBI Taxonomy" id="103762"/>
    <lineage>
        <taxon>Eukaryota</taxon>
        <taxon>Viridiplantae</taxon>
        <taxon>Streptophyta</taxon>
        <taxon>Embryophyta</taxon>
        <taxon>Tracheophyta</taxon>
        <taxon>Spermatophyta</taxon>
        <taxon>Magnoliopsida</taxon>
        <taxon>Liliopsida</taxon>
        <taxon>Poales</taxon>
        <taxon>Poaceae</taxon>
        <taxon>BOP clade</taxon>
        <taxon>Oryzoideae</taxon>
        <taxon>Oryzeae</taxon>
        <taxon>Zizaniinae</taxon>
        <taxon>Zizania</taxon>
    </lineage>
</organism>
<dbReference type="Pfam" id="PF00657">
    <property type="entry name" value="Lipase_GDSL"/>
    <property type="match status" value="1"/>
</dbReference>
<reference evidence="5" key="1">
    <citation type="journal article" date="2021" name="bioRxiv">
        <title>Whole Genome Assembly and Annotation of Northern Wild Rice, Zizania palustris L., Supports a Whole Genome Duplication in the Zizania Genus.</title>
        <authorList>
            <person name="Haas M."/>
            <person name="Kono T."/>
            <person name="Macchietto M."/>
            <person name="Millas R."/>
            <person name="McGilp L."/>
            <person name="Shao M."/>
            <person name="Duquette J."/>
            <person name="Hirsch C.N."/>
            <person name="Kimball J."/>
        </authorList>
    </citation>
    <scope>NUCLEOTIDE SEQUENCE</scope>
    <source>
        <tissue evidence="5">Fresh leaf tissue</tissue>
    </source>
</reference>
<accession>A0A8J5VLL3</accession>
<dbReference type="PANTHER" id="PTHR22835">
    <property type="entry name" value="ZINC FINGER FYVE DOMAIN CONTAINING PROTEIN"/>
    <property type="match status" value="1"/>
</dbReference>
<gene>
    <name evidence="5" type="ORF">GUJ93_ZPchr0001g31880</name>
</gene>
<keyword evidence="2" id="KW-0732">Signal</keyword>
<proteinExistence type="inferred from homology"/>
<dbReference type="Proteomes" id="UP000729402">
    <property type="component" value="Unassembled WGS sequence"/>
</dbReference>
<evidence type="ECO:0000313" key="6">
    <source>
        <dbReference type="Proteomes" id="UP000729402"/>
    </source>
</evidence>
<evidence type="ECO:0000256" key="3">
    <source>
        <dbReference type="ARBA" id="ARBA00022801"/>
    </source>
</evidence>
<dbReference type="InterPro" id="IPR035669">
    <property type="entry name" value="SGNH_plant_lipase-like"/>
</dbReference>
<keyword evidence="6" id="KW-1185">Reference proteome</keyword>
<reference evidence="5" key="2">
    <citation type="submission" date="2021-02" db="EMBL/GenBank/DDBJ databases">
        <authorList>
            <person name="Kimball J.A."/>
            <person name="Haas M.W."/>
            <person name="Macchietto M."/>
            <person name="Kono T."/>
            <person name="Duquette J."/>
            <person name="Shao M."/>
        </authorList>
    </citation>
    <scope>NUCLEOTIDE SEQUENCE</scope>
    <source>
        <tissue evidence="5">Fresh leaf tissue</tissue>
    </source>
</reference>
<dbReference type="CDD" id="cd01837">
    <property type="entry name" value="SGNH_plant_lipase_like"/>
    <property type="match status" value="1"/>
</dbReference>